<dbReference type="Proteomes" id="UP000598146">
    <property type="component" value="Unassembled WGS sequence"/>
</dbReference>
<comment type="caution">
    <text evidence="1">The sequence shown here is derived from an EMBL/GenBank/DDBJ whole genome shotgun (WGS) entry which is preliminary data.</text>
</comment>
<protein>
    <submittedName>
        <fullName evidence="1">Uncharacterized protein</fullName>
    </submittedName>
</protein>
<dbReference type="AlphaFoldDB" id="A0A931CE29"/>
<dbReference type="RefSeq" id="WP_196417268.1">
    <property type="nucleotide sequence ID" value="NZ_JADQTO010000015.1"/>
</dbReference>
<evidence type="ECO:0000313" key="1">
    <source>
        <dbReference type="EMBL" id="MBG0565493.1"/>
    </source>
</evidence>
<sequence length="247" mass="27031">MAHEPARVMPLDRTDYNRCRSYAPELLTDPDVQVVAVPPRPGEDLDPLHQRLAGRLRPGVLLVRNIWRAGEYLEATTAYEELSLQKFLLFAGVCQRLGATRLEVTEIQEIAEDGRQSARAKLSLLTGKGSASFRNETTVKVARRLKACWSWPGSRPDVDAATALATGSGLAADDIVMGLIDQRGYDANLLTQHDLELDTSSEARREVAAAAEVQSLAKKLGPAFDADLTVLRSQTSSIRLSLTMTFA</sequence>
<gene>
    <name evidence="1" type="ORF">I4J89_28970</name>
</gene>
<evidence type="ECO:0000313" key="2">
    <source>
        <dbReference type="Proteomes" id="UP000598146"/>
    </source>
</evidence>
<dbReference type="EMBL" id="JADQTO010000015">
    <property type="protein sequence ID" value="MBG0565493.1"/>
    <property type="molecule type" value="Genomic_DNA"/>
</dbReference>
<organism evidence="1 2">
    <name type="scientific">Actinoplanes aureus</name>
    <dbReference type="NCBI Taxonomy" id="2792083"/>
    <lineage>
        <taxon>Bacteria</taxon>
        <taxon>Bacillati</taxon>
        <taxon>Actinomycetota</taxon>
        <taxon>Actinomycetes</taxon>
        <taxon>Micromonosporales</taxon>
        <taxon>Micromonosporaceae</taxon>
        <taxon>Actinoplanes</taxon>
    </lineage>
</organism>
<name>A0A931CE29_9ACTN</name>
<reference evidence="1" key="1">
    <citation type="submission" date="2020-11" db="EMBL/GenBank/DDBJ databases">
        <title>Isolation and identification of active actinomycetes.</title>
        <authorList>
            <person name="Sun X."/>
        </authorList>
    </citation>
    <scope>NUCLEOTIDE SEQUENCE</scope>
    <source>
        <strain evidence="1">NEAU-A11</strain>
    </source>
</reference>
<accession>A0A931CE29</accession>
<proteinExistence type="predicted"/>
<keyword evidence="2" id="KW-1185">Reference proteome</keyword>